<dbReference type="GeneID" id="18675903"/>
<dbReference type="Gene3D" id="3.30.70.330">
    <property type="match status" value="1"/>
</dbReference>
<dbReference type="PANTHER" id="PTHR19965:SF82">
    <property type="entry name" value="THO COMPLEX SUBUNIT 4"/>
    <property type="match status" value="1"/>
</dbReference>
<dbReference type="SMART" id="SM01218">
    <property type="entry name" value="FoP_duplication"/>
    <property type="match status" value="1"/>
</dbReference>
<keyword evidence="1 2" id="KW-0694">RNA-binding</keyword>
<feature type="domain" description="RRM" evidence="4">
    <location>
        <begin position="50"/>
        <end position="140"/>
    </location>
</feature>
<dbReference type="Proteomes" id="UP000053630">
    <property type="component" value="Unassembled WGS sequence"/>
</dbReference>
<dbReference type="GO" id="GO:0003729">
    <property type="term" value="F:mRNA binding"/>
    <property type="evidence" value="ECO:0007669"/>
    <property type="project" value="TreeGrafter"/>
</dbReference>
<evidence type="ECO:0000256" key="2">
    <source>
        <dbReference type="PROSITE-ProRule" id="PRU00176"/>
    </source>
</evidence>
<feature type="compositionally biased region" description="Basic and acidic residues" evidence="3">
    <location>
        <begin position="11"/>
        <end position="25"/>
    </location>
</feature>
<feature type="compositionally biased region" description="Polar residues" evidence="3">
    <location>
        <begin position="164"/>
        <end position="185"/>
    </location>
</feature>
<feature type="region of interest" description="Disordered" evidence="3">
    <location>
        <begin position="156"/>
        <end position="250"/>
    </location>
</feature>
<protein>
    <recommendedName>
        <fullName evidence="4">RRM domain-containing protein</fullName>
    </recommendedName>
</protein>
<proteinExistence type="predicted"/>
<dbReference type="CDD" id="cd12418">
    <property type="entry name" value="RRM_Aly_REF_like"/>
    <property type="match status" value="1"/>
</dbReference>
<dbReference type="PANTHER" id="PTHR19965">
    <property type="entry name" value="RNA AND EXPORT FACTOR BINDING PROTEIN"/>
    <property type="match status" value="1"/>
</dbReference>
<sequence length="250" mass="27154">MHRAPRGRVNKPYDRSRASDDKWVHDKAPVDVPKAVVNAGPGPQAGPLNSRLVVSNLHYEITAKDLIAIFGQIGTLVREPDIKVRFPSSLMVIEHYDRSGRSTGVALLQFETPVEATRAKNQFNKILAKGQPMEVAYDTRPVKRFGSDPKALLKRISKAPLHSRLTSDSSTADGDAATTETQTNGGPMRTRGRRGRGGGTRGGRFRKEPKTAEDLDKELDAFMGDDNSSKQPVSAPVPAQTGDADVEMAA</sequence>
<dbReference type="SMART" id="SM00360">
    <property type="entry name" value="RRM"/>
    <property type="match status" value="1"/>
</dbReference>
<dbReference type="PROSITE" id="PS50102">
    <property type="entry name" value="RRM"/>
    <property type="match status" value="1"/>
</dbReference>
<dbReference type="OMA" id="KLCKGQP"/>
<evidence type="ECO:0000256" key="3">
    <source>
        <dbReference type="SAM" id="MobiDB-lite"/>
    </source>
</evidence>
<organism evidence="5 6">
    <name type="scientific">Fomitiporia mediterranea (strain MF3/22)</name>
    <name type="common">Grapevine white-rot fungus</name>
    <dbReference type="NCBI Taxonomy" id="694068"/>
    <lineage>
        <taxon>Eukaryota</taxon>
        <taxon>Fungi</taxon>
        <taxon>Dikarya</taxon>
        <taxon>Basidiomycota</taxon>
        <taxon>Agaricomycotina</taxon>
        <taxon>Agaricomycetes</taxon>
        <taxon>Hymenochaetales</taxon>
        <taxon>Hymenochaetaceae</taxon>
        <taxon>Fomitiporia</taxon>
    </lineage>
</organism>
<dbReference type="SUPFAM" id="SSF54928">
    <property type="entry name" value="RNA-binding domain, RBD"/>
    <property type="match status" value="1"/>
</dbReference>
<dbReference type="eggNOG" id="KOG0533">
    <property type="taxonomic scope" value="Eukaryota"/>
</dbReference>
<evidence type="ECO:0000259" key="4">
    <source>
        <dbReference type="PROSITE" id="PS50102"/>
    </source>
</evidence>
<feature type="region of interest" description="Disordered" evidence="3">
    <location>
        <begin position="1"/>
        <end position="25"/>
    </location>
</feature>
<evidence type="ECO:0000256" key="1">
    <source>
        <dbReference type="ARBA" id="ARBA00022884"/>
    </source>
</evidence>
<accession>R7SG80</accession>
<dbReference type="InterPro" id="IPR000504">
    <property type="entry name" value="RRM_dom"/>
</dbReference>
<dbReference type="GO" id="GO:0005634">
    <property type="term" value="C:nucleus"/>
    <property type="evidence" value="ECO:0007669"/>
    <property type="project" value="TreeGrafter"/>
</dbReference>
<dbReference type="InterPro" id="IPR012677">
    <property type="entry name" value="Nucleotide-bd_a/b_plait_sf"/>
</dbReference>
<dbReference type="InterPro" id="IPR051229">
    <property type="entry name" value="ALYREF_mRNA_export"/>
</dbReference>
<dbReference type="RefSeq" id="XP_007272127.1">
    <property type="nucleotide sequence ID" value="XM_007272065.1"/>
</dbReference>
<gene>
    <name evidence="5" type="ORF">FOMMEDRAFT_162739</name>
</gene>
<evidence type="ECO:0000313" key="6">
    <source>
        <dbReference type="Proteomes" id="UP000053630"/>
    </source>
</evidence>
<dbReference type="InterPro" id="IPR035979">
    <property type="entry name" value="RBD_domain_sf"/>
</dbReference>
<dbReference type="EMBL" id="JH717986">
    <property type="protein sequence ID" value="EJC97716.1"/>
    <property type="molecule type" value="Genomic_DNA"/>
</dbReference>
<dbReference type="Pfam" id="PF13865">
    <property type="entry name" value="FoP_duplication"/>
    <property type="match status" value="1"/>
</dbReference>
<feature type="compositionally biased region" description="Basic and acidic residues" evidence="3">
    <location>
        <begin position="205"/>
        <end position="220"/>
    </location>
</feature>
<reference evidence="6" key="1">
    <citation type="journal article" date="2012" name="Science">
        <title>The Paleozoic origin of enzymatic lignin decomposition reconstructed from 31 fungal genomes.</title>
        <authorList>
            <person name="Floudas D."/>
            <person name="Binder M."/>
            <person name="Riley R."/>
            <person name="Barry K."/>
            <person name="Blanchette R.A."/>
            <person name="Henrissat B."/>
            <person name="Martinez A.T."/>
            <person name="Otillar R."/>
            <person name="Spatafora J.W."/>
            <person name="Yadav J.S."/>
            <person name="Aerts A."/>
            <person name="Benoit I."/>
            <person name="Boyd A."/>
            <person name="Carlson A."/>
            <person name="Copeland A."/>
            <person name="Coutinho P.M."/>
            <person name="de Vries R.P."/>
            <person name="Ferreira P."/>
            <person name="Findley K."/>
            <person name="Foster B."/>
            <person name="Gaskell J."/>
            <person name="Glotzer D."/>
            <person name="Gorecki P."/>
            <person name="Heitman J."/>
            <person name="Hesse C."/>
            <person name="Hori C."/>
            <person name="Igarashi K."/>
            <person name="Jurgens J.A."/>
            <person name="Kallen N."/>
            <person name="Kersten P."/>
            <person name="Kohler A."/>
            <person name="Kuees U."/>
            <person name="Kumar T.K.A."/>
            <person name="Kuo A."/>
            <person name="LaButti K."/>
            <person name="Larrondo L.F."/>
            <person name="Lindquist E."/>
            <person name="Ling A."/>
            <person name="Lombard V."/>
            <person name="Lucas S."/>
            <person name="Lundell T."/>
            <person name="Martin R."/>
            <person name="McLaughlin D.J."/>
            <person name="Morgenstern I."/>
            <person name="Morin E."/>
            <person name="Murat C."/>
            <person name="Nagy L.G."/>
            <person name="Nolan M."/>
            <person name="Ohm R.A."/>
            <person name="Patyshakuliyeva A."/>
            <person name="Rokas A."/>
            <person name="Ruiz-Duenas F.J."/>
            <person name="Sabat G."/>
            <person name="Salamov A."/>
            <person name="Samejima M."/>
            <person name="Schmutz J."/>
            <person name="Slot J.C."/>
            <person name="St John F."/>
            <person name="Stenlid J."/>
            <person name="Sun H."/>
            <person name="Sun S."/>
            <person name="Syed K."/>
            <person name="Tsang A."/>
            <person name="Wiebenga A."/>
            <person name="Young D."/>
            <person name="Pisabarro A."/>
            <person name="Eastwood D.C."/>
            <person name="Martin F."/>
            <person name="Cullen D."/>
            <person name="Grigoriev I.V."/>
            <person name="Hibbett D.S."/>
        </authorList>
    </citation>
    <scope>NUCLEOTIDE SEQUENCE [LARGE SCALE GENOMIC DNA]</scope>
    <source>
        <strain evidence="6">MF3/22</strain>
    </source>
</reference>
<evidence type="ECO:0000313" key="5">
    <source>
        <dbReference type="EMBL" id="EJC97716.1"/>
    </source>
</evidence>
<dbReference type="InterPro" id="IPR025715">
    <property type="entry name" value="FoP_C"/>
</dbReference>
<keyword evidence="6" id="KW-1185">Reference proteome</keyword>
<dbReference type="AlphaFoldDB" id="R7SG80"/>
<dbReference type="OrthoDB" id="5382468at2759"/>
<dbReference type="KEGG" id="fme:FOMMEDRAFT_162739"/>
<name>R7SG80_FOMME</name>